<dbReference type="Pfam" id="PF13184">
    <property type="entry name" value="KH_NusA_1st"/>
    <property type="match status" value="1"/>
</dbReference>
<dbReference type="SMART" id="SM00316">
    <property type="entry name" value="S1"/>
    <property type="match status" value="1"/>
</dbReference>
<dbReference type="InterPro" id="IPR013735">
    <property type="entry name" value="TF_NusA_N"/>
</dbReference>
<dbReference type="Gene3D" id="1.10.150.20">
    <property type="entry name" value="5' to 3' exonuclease, C-terminal subdomain"/>
    <property type="match status" value="2"/>
</dbReference>
<dbReference type="CDD" id="cd22529">
    <property type="entry name" value="KH-II_NusA_rpt2"/>
    <property type="match status" value="1"/>
</dbReference>
<comment type="caution">
    <text evidence="9">The sequence shown here is derived from an EMBL/GenBank/DDBJ whole genome shotgun (WGS) entry which is preliminary data.</text>
</comment>
<dbReference type="EMBL" id="NCTK01000001">
    <property type="protein sequence ID" value="OYQ12130.1"/>
    <property type="molecule type" value="Genomic_DNA"/>
</dbReference>
<dbReference type="SUPFAM" id="SSF50249">
    <property type="entry name" value="Nucleic acid-binding proteins"/>
    <property type="match status" value="1"/>
</dbReference>
<protein>
    <recommendedName>
        <fullName evidence="7">Transcription termination/antitermination protein NusA</fullName>
    </recommendedName>
</protein>
<evidence type="ECO:0000313" key="9">
    <source>
        <dbReference type="EMBL" id="OYQ12130.1"/>
    </source>
</evidence>
<dbReference type="InterPro" id="IPR036555">
    <property type="entry name" value="NusA_N_sf"/>
</dbReference>
<name>A0AAP7ZK82_RALSL</name>
<dbReference type="CDD" id="cd02134">
    <property type="entry name" value="KH-II_NusA_rpt1"/>
    <property type="match status" value="1"/>
</dbReference>
<dbReference type="GeneID" id="61364011"/>
<comment type="similarity">
    <text evidence="7">Belongs to the NusA family.</text>
</comment>
<evidence type="ECO:0000256" key="4">
    <source>
        <dbReference type="ARBA" id="ARBA00022884"/>
    </source>
</evidence>
<dbReference type="PROSITE" id="PS50126">
    <property type="entry name" value="S1"/>
    <property type="match status" value="1"/>
</dbReference>
<dbReference type="InterPro" id="IPR012340">
    <property type="entry name" value="NA-bd_OB-fold"/>
</dbReference>
<dbReference type="HAMAP" id="MF_00945_B">
    <property type="entry name" value="NusA_B"/>
    <property type="match status" value="1"/>
</dbReference>
<evidence type="ECO:0000256" key="1">
    <source>
        <dbReference type="ARBA" id="ARBA00022472"/>
    </source>
</evidence>
<keyword evidence="3 7" id="KW-0889">Transcription antitermination</keyword>
<keyword evidence="5 7" id="KW-0805">Transcription regulation</keyword>
<feature type="domain" description="S1 motif" evidence="8">
    <location>
        <begin position="138"/>
        <end position="202"/>
    </location>
</feature>
<dbReference type="GO" id="GO:0003723">
    <property type="term" value="F:RNA binding"/>
    <property type="evidence" value="ECO:0007669"/>
    <property type="project" value="UniProtKB-UniRule"/>
</dbReference>
<dbReference type="Pfam" id="PF00575">
    <property type="entry name" value="S1"/>
    <property type="match status" value="1"/>
</dbReference>
<dbReference type="GO" id="GO:0000166">
    <property type="term" value="F:nucleotide binding"/>
    <property type="evidence" value="ECO:0007669"/>
    <property type="project" value="InterPro"/>
</dbReference>
<dbReference type="AlphaFoldDB" id="A0AAP7ZK82"/>
<dbReference type="InterPro" id="IPR030842">
    <property type="entry name" value="TF_NusA_bacterial"/>
</dbReference>
<dbReference type="Pfam" id="PF26594">
    <property type="entry name" value="KH_NusA_2nd"/>
    <property type="match status" value="1"/>
</dbReference>
<keyword evidence="2 7" id="KW-0963">Cytoplasm</keyword>
<dbReference type="InterPro" id="IPR058582">
    <property type="entry name" value="KH_NusA_2nd"/>
</dbReference>
<dbReference type="NCBIfam" id="TIGR01953">
    <property type="entry name" value="NusA"/>
    <property type="match status" value="1"/>
</dbReference>
<comment type="function">
    <text evidence="7">Participates in both transcription termination and antitermination.</text>
</comment>
<dbReference type="InterPro" id="IPR015946">
    <property type="entry name" value="KH_dom-like_a/b"/>
</dbReference>
<gene>
    <name evidence="7 9" type="primary">nusA</name>
    <name evidence="9" type="ORF">B7R77_01895</name>
</gene>
<comment type="subunit">
    <text evidence="7">Monomer. Binds directly to the core enzyme of the DNA-dependent RNA polymerase and to nascent RNA.</text>
</comment>
<dbReference type="GO" id="GO:0031564">
    <property type="term" value="P:transcription antitermination"/>
    <property type="evidence" value="ECO:0007669"/>
    <property type="project" value="UniProtKB-UniRule"/>
</dbReference>
<sequence length="491" mass="55037">MSREVLLLVDALAREKNVDKDVVFGALEAALASATKKRFEEDVEVRVAIDRESGEHETFRRWLVVPDDAGLQEPDKQILLFEAREQNPDVSIDDFIEEQIESVEFGRIGAQAAKQVILQRIRDAEREQILNDYLERGEKIMTGTIKRADKKGLIVESGRVEALLARDQMIPKENLRTGDRVRAYILNVDRTARGPQIELSRTCPEFLIKLFENEVPEMEQGLLEIKAAARDPGVRAKIAVVAHDKRIDPIGTCVGVRGTRVTAVRNEVGGEAVDIVLWSEDPAQFVIGALAPAQVQSIVVDEEKHSMDVVVDEENLAVAIGRSGQNVRLASELTGWQINIMTPAESAQKQAEESSVVRKLFMERLDVDQEVADILIEEGFTSLEEVAYVPLQEMLEIEAFDEDTVNELRNRARDVLLTMELAKEEKVEKVSQDLRDLEGLTPELIGKLAEGNIQTRDDLAELAVDELVDMTGVDEEQAKALIMKAREHWFS</sequence>
<reference evidence="9 10" key="1">
    <citation type="submission" date="2017-04" db="EMBL/GenBank/DDBJ databases">
        <title>Genome Announcement: Closed genomes of Ralstonia solanacearum strains K60, UW551, and UW700.</title>
        <authorList>
            <person name="Hayes M."/>
            <person name="Macintyre A.M."/>
            <person name="Allen C."/>
        </authorList>
    </citation>
    <scope>NUCLEOTIDE SEQUENCE [LARGE SCALE GENOMIC DNA]</scope>
    <source>
        <strain evidence="9 10">UW25</strain>
    </source>
</reference>
<dbReference type="CDD" id="cd04455">
    <property type="entry name" value="S1_NusA"/>
    <property type="match status" value="1"/>
</dbReference>
<dbReference type="GO" id="GO:0006353">
    <property type="term" value="P:DNA-templated transcription termination"/>
    <property type="evidence" value="ECO:0007669"/>
    <property type="project" value="UniProtKB-UniRule"/>
</dbReference>
<dbReference type="FunFam" id="3.30.300.20:FF:000002">
    <property type="entry name" value="Transcription termination/antitermination protein NusA"/>
    <property type="match status" value="1"/>
</dbReference>
<dbReference type="FunFam" id="3.30.300.20:FF:000005">
    <property type="entry name" value="Transcription termination/antitermination protein NusA"/>
    <property type="match status" value="1"/>
</dbReference>
<dbReference type="GO" id="GO:0005829">
    <property type="term" value="C:cytosol"/>
    <property type="evidence" value="ECO:0007669"/>
    <property type="project" value="TreeGrafter"/>
</dbReference>
<proteinExistence type="inferred from homology"/>
<dbReference type="PANTHER" id="PTHR22648:SF0">
    <property type="entry name" value="TRANSCRIPTION TERMINATION_ANTITERMINATION PROTEIN NUSA"/>
    <property type="match status" value="1"/>
</dbReference>
<dbReference type="RefSeq" id="WP_003268368.1">
    <property type="nucleotide sequence ID" value="NZ_NCTK01000001.1"/>
</dbReference>
<dbReference type="SUPFAM" id="SSF69705">
    <property type="entry name" value="Transcription factor NusA, N-terminal domain"/>
    <property type="match status" value="1"/>
</dbReference>
<dbReference type="SUPFAM" id="SSF54814">
    <property type="entry name" value="Prokaryotic type KH domain (KH-domain type II)"/>
    <property type="match status" value="2"/>
</dbReference>
<keyword evidence="4 7" id="KW-0694">RNA-binding</keyword>
<dbReference type="Pfam" id="PF14520">
    <property type="entry name" value="HHH_5"/>
    <property type="match status" value="1"/>
</dbReference>
<evidence type="ECO:0000256" key="7">
    <source>
        <dbReference type="HAMAP-Rule" id="MF_00945"/>
    </source>
</evidence>
<dbReference type="PROSITE" id="PS50084">
    <property type="entry name" value="KH_TYPE_1"/>
    <property type="match status" value="1"/>
</dbReference>
<dbReference type="InterPro" id="IPR004087">
    <property type="entry name" value="KH_dom"/>
</dbReference>
<dbReference type="InterPro" id="IPR010213">
    <property type="entry name" value="TF_NusA"/>
</dbReference>
<dbReference type="Proteomes" id="UP000216164">
    <property type="component" value="Unassembled WGS sequence"/>
</dbReference>
<evidence type="ECO:0000313" key="10">
    <source>
        <dbReference type="Proteomes" id="UP000216164"/>
    </source>
</evidence>
<organism evidence="9 10">
    <name type="scientific">Ralstonia solanacearum K60</name>
    <dbReference type="NCBI Taxonomy" id="1091042"/>
    <lineage>
        <taxon>Bacteria</taxon>
        <taxon>Pseudomonadati</taxon>
        <taxon>Pseudomonadota</taxon>
        <taxon>Betaproteobacteria</taxon>
        <taxon>Burkholderiales</taxon>
        <taxon>Burkholderiaceae</taxon>
        <taxon>Ralstonia</taxon>
        <taxon>Ralstonia solanacearum species complex</taxon>
    </lineage>
</organism>
<accession>A0AAP7ZK82</accession>
<dbReference type="GO" id="GO:0003700">
    <property type="term" value="F:DNA-binding transcription factor activity"/>
    <property type="evidence" value="ECO:0007669"/>
    <property type="project" value="InterPro"/>
</dbReference>
<dbReference type="InterPro" id="IPR009019">
    <property type="entry name" value="KH_sf_prok-type"/>
</dbReference>
<dbReference type="InterPro" id="IPR010214">
    <property type="entry name" value="Tscrpt_termin_fac_NusA_C_rpt"/>
</dbReference>
<evidence type="ECO:0000256" key="5">
    <source>
        <dbReference type="ARBA" id="ARBA00023015"/>
    </source>
</evidence>
<keyword evidence="1 7" id="KW-0806">Transcription termination</keyword>
<evidence type="ECO:0000256" key="3">
    <source>
        <dbReference type="ARBA" id="ARBA00022814"/>
    </source>
</evidence>
<dbReference type="NCBIfam" id="TIGR01954">
    <property type="entry name" value="nusA_Cterm_rpt"/>
    <property type="match status" value="2"/>
</dbReference>
<dbReference type="InterPro" id="IPR025249">
    <property type="entry name" value="TF_NusA_KH_1st"/>
</dbReference>
<dbReference type="FunFam" id="1.10.150.20:FF:000018">
    <property type="entry name" value="Transcription termination/antitermination protein NusA"/>
    <property type="match status" value="1"/>
</dbReference>
<dbReference type="PANTHER" id="PTHR22648">
    <property type="entry name" value="TRANSCRIPTION TERMINATION FACTOR NUSA"/>
    <property type="match status" value="1"/>
</dbReference>
<dbReference type="SUPFAM" id="SSF47794">
    <property type="entry name" value="Rad51 N-terminal domain-like"/>
    <property type="match status" value="2"/>
</dbReference>
<dbReference type="Gene3D" id="3.30.1480.10">
    <property type="entry name" value="NusA, N-terminal domain"/>
    <property type="match status" value="1"/>
</dbReference>
<dbReference type="Pfam" id="PF08529">
    <property type="entry name" value="NusA_N"/>
    <property type="match status" value="1"/>
</dbReference>
<dbReference type="InterPro" id="IPR010995">
    <property type="entry name" value="DNA_repair_Rad51/TF_NusA_a-hlx"/>
</dbReference>
<dbReference type="SMART" id="SM00322">
    <property type="entry name" value="KH"/>
    <property type="match status" value="1"/>
</dbReference>
<dbReference type="InterPro" id="IPR003029">
    <property type="entry name" value="S1_domain"/>
</dbReference>
<dbReference type="Gene3D" id="3.30.300.20">
    <property type="match status" value="2"/>
</dbReference>
<keyword evidence="6 7" id="KW-0804">Transcription</keyword>
<dbReference type="Gene3D" id="2.40.50.140">
    <property type="entry name" value="Nucleic acid-binding proteins"/>
    <property type="match status" value="1"/>
</dbReference>
<comment type="subcellular location">
    <subcellularLocation>
        <location evidence="7">Cytoplasm</location>
    </subcellularLocation>
</comment>
<evidence type="ECO:0000256" key="2">
    <source>
        <dbReference type="ARBA" id="ARBA00022490"/>
    </source>
</evidence>
<evidence type="ECO:0000256" key="6">
    <source>
        <dbReference type="ARBA" id="ARBA00023163"/>
    </source>
</evidence>
<evidence type="ECO:0000259" key="8">
    <source>
        <dbReference type="PROSITE" id="PS50126"/>
    </source>
</evidence>